<name>A0ACB9RL60_9MYRT</name>
<comment type="caution">
    <text evidence="1">The sequence shown here is derived from an EMBL/GenBank/DDBJ whole genome shotgun (WGS) entry which is preliminary data.</text>
</comment>
<proteinExistence type="predicted"/>
<keyword evidence="2" id="KW-1185">Reference proteome</keyword>
<gene>
    <name evidence="1" type="ORF">MLD38_014423</name>
</gene>
<reference evidence="2" key="1">
    <citation type="journal article" date="2023" name="Front. Plant Sci.">
        <title>Chromosomal-level genome assembly of Melastoma candidum provides insights into trichome evolution.</title>
        <authorList>
            <person name="Zhong Y."/>
            <person name="Wu W."/>
            <person name="Sun C."/>
            <person name="Zou P."/>
            <person name="Liu Y."/>
            <person name="Dai S."/>
            <person name="Zhou R."/>
        </authorList>
    </citation>
    <scope>NUCLEOTIDE SEQUENCE [LARGE SCALE GENOMIC DNA]</scope>
</reference>
<evidence type="ECO:0000313" key="2">
    <source>
        <dbReference type="Proteomes" id="UP001057402"/>
    </source>
</evidence>
<dbReference type="Proteomes" id="UP001057402">
    <property type="component" value="Chromosome 4"/>
</dbReference>
<evidence type="ECO:0000313" key="1">
    <source>
        <dbReference type="EMBL" id="KAI4376687.1"/>
    </source>
</evidence>
<dbReference type="EMBL" id="CM042883">
    <property type="protein sequence ID" value="KAI4376687.1"/>
    <property type="molecule type" value="Genomic_DNA"/>
</dbReference>
<accession>A0ACB9RL60</accession>
<sequence>MESAARDLSTASGAAVMLQRQPAAPSVTEEDGGVDASVMSAMAKEAAMLFQSRKYDECLELLHQLLQKKTGDPKVLHNIAIVEFFRDDCSDPKKLLYALDNVKRTIQELAGASLEQADTASISGNKGASVSKGSSTLDQQLGISINNAILYSDEFDVSVASLNTAVLWFHLHEYGKALSVLEPLYDNIGPLDENVALPVWLLILDAALARPDAKKAMDMLNYLEKALCVSQGGGGSMALQQSANLVAKPSTVLNSSLLNEGSNLESSLVSSEKALSRTLSEETLDYETMLSALDIGGQETSRTSYMPSSNDPSRSPISKSISVVDFKLKLQLYRVRFLLLTGNLKGAKREVKGAMNVVRGRDSSTALLLKAQLEYARRNYRKAMKLLMALGNRMESGISGLLFNNLGCVYQQMKKYHLAAILHTKALSSFSSIRKEKPLKLSSFSQDKSLYIMYNCGLQYLASGKPILAARCLQKAHSVFYDRPIFWFRLAECCIVAWEKGFLRPGNFSDCSATKLYVIGKGKWRRLAVKNSLRDGSEEDIRANDISPAGDEHMKLSLEFARVCLFNALYLVNQSESIHSDCSALPLESCGEGLESTGSVVSNDMNHKVLTGGDNKSMMAGFGPVTANGDVKEQKGGGIMCQELTNCSLSVNEDTIRRRTRILKQAIVANQAYVELELENPLDALSSALTLLQLPDCSKVYAYLGRVYAAEALCFMNRAKDAAAQLSIFIAEGGRVELPYAEEDLEQWQTAKVFDSDETNDGPKTTPNFSLEDVDVDSLQILNPEEARATLYVNLAVKSALEGEYELALQLVTRALAVIPTSREAALTAVYAHLMMGSTQHALSNLKQLTNARFLLYNFMTHVPSS</sequence>
<protein>
    <submittedName>
        <fullName evidence="1">Uncharacterized protein</fullName>
    </submittedName>
</protein>
<organism evidence="1 2">
    <name type="scientific">Melastoma candidum</name>
    <dbReference type="NCBI Taxonomy" id="119954"/>
    <lineage>
        <taxon>Eukaryota</taxon>
        <taxon>Viridiplantae</taxon>
        <taxon>Streptophyta</taxon>
        <taxon>Embryophyta</taxon>
        <taxon>Tracheophyta</taxon>
        <taxon>Spermatophyta</taxon>
        <taxon>Magnoliopsida</taxon>
        <taxon>eudicotyledons</taxon>
        <taxon>Gunneridae</taxon>
        <taxon>Pentapetalae</taxon>
        <taxon>rosids</taxon>
        <taxon>malvids</taxon>
        <taxon>Myrtales</taxon>
        <taxon>Melastomataceae</taxon>
        <taxon>Melastomatoideae</taxon>
        <taxon>Melastomateae</taxon>
        <taxon>Melastoma</taxon>
    </lineage>
</organism>